<proteinExistence type="predicted"/>
<keyword evidence="2" id="KW-1185">Reference proteome</keyword>
<protein>
    <submittedName>
        <fullName evidence="1">Uncharacterized protein</fullName>
    </submittedName>
</protein>
<reference evidence="1" key="1">
    <citation type="submission" date="2022-07" db="EMBL/GenBank/DDBJ databases">
        <title>Phylogenomic reconstructions and comparative analyses of Kickxellomycotina fungi.</title>
        <authorList>
            <person name="Reynolds N.K."/>
            <person name="Stajich J.E."/>
            <person name="Barry K."/>
            <person name="Grigoriev I.V."/>
            <person name="Crous P."/>
            <person name="Smith M.E."/>
        </authorList>
    </citation>
    <scope>NUCLEOTIDE SEQUENCE</scope>
    <source>
        <strain evidence="1">Benny 63K</strain>
    </source>
</reference>
<dbReference type="Proteomes" id="UP001150581">
    <property type="component" value="Unassembled WGS sequence"/>
</dbReference>
<sequence length="155" mass="17545">MRFGVVRLLVGRFLAGATAVDTGPKRGACAVTTVAARTLHQRRFSVRMPTAQKQDPDALMRILPPKPEAPSNDDCCLSGCEFCVWDLYDEDMREYQKQAGVIRQVFEEQGREIPEQLRPENIHDAVDPAMRAFLDMERDMAMKIQQEEDDNSDGD</sequence>
<comment type="caution">
    <text evidence="1">The sequence shown here is derived from an EMBL/GenBank/DDBJ whole genome shotgun (WGS) entry which is preliminary data.</text>
</comment>
<dbReference type="EMBL" id="JANBPG010000282">
    <property type="protein sequence ID" value="KAJ1897959.1"/>
    <property type="molecule type" value="Genomic_DNA"/>
</dbReference>
<gene>
    <name evidence="1" type="ORF">LPJ66_003047</name>
</gene>
<accession>A0ACC1INY5</accession>
<evidence type="ECO:0000313" key="2">
    <source>
        <dbReference type="Proteomes" id="UP001150581"/>
    </source>
</evidence>
<evidence type="ECO:0000313" key="1">
    <source>
        <dbReference type="EMBL" id="KAJ1897959.1"/>
    </source>
</evidence>
<name>A0ACC1INY5_9FUNG</name>
<organism evidence="1 2">
    <name type="scientific">Kickxella alabastrina</name>
    <dbReference type="NCBI Taxonomy" id="61397"/>
    <lineage>
        <taxon>Eukaryota</taxon>
        <taxon>Fungi</taxon>
        <taxon>Fungi incertae sedis</taxon>
        <taxon>Zoopagomycota</taxon>
        <taxon>Kickxellomycotina</taxon>
        <taxon>Kickxellomycetes</taxon>
        <taxon>Kickxellales</taxon>
        <taxon>Kickxellaceae</taxon>
        <taxon>Kickxella</taxon>
    </lineage>
</organism>